<keyword evidence="5 10" id="KW-0949">S-adenosyl-L-methionine</keyword>
<dbReference type="STRING" id="661089.ciss_22480"/>
<comment type="cofactor">
    <cofactor evidence="10">
        <name>[4Fe-4S] cluster</name>
        <dbReference type="ChEBI" id="CHEBI:49883"/>
    </cofactor>
    <text evidence="10">Binds 2 [4Fe-4S] clusters. One cluster is coordinated with 3 cysteines and an exchangeable S-adenosyl-L-methionine.</text>
</comment>
<dbReference type="EMBL" id="BDJL01000132">
    <property type="protein sequence ID" value="GAV26315.1"/>
    <property type="molecule type" value="Genomic_DNA"/>
</dbReference>
<dbReference type="InterPro" id="IPR005840">
    <property type="entry name" value="Ribosomal_uS12_MeSTrfase_RimO"/>
</dbReference>
<dbReference type="Pfam" id="PF04055">
    <property type="entry name" value="Radical_SAM"/>
    <property type="match status" value="1"/>
</dbReference>
<dbReference type="Pfam" id="PF18693">
    <property type="entry name" value="TRAM_2"/>
    <property type="match status" value="1"/>
</dbReference>
<dbReference type="PROSITE" id="PS51449">
    <property type="entry name" value="MTTASE_N"/>
    <property type="match status" value="1"/>
</dbReference>
<feature type="binding site" evidence="10">
    <location>
        <position position="150"/>
    </location>
    <ligand>
        <name>[4Fe-4S] cluster</name>
        <dbReference type="ChEBI" id="CHEBI:49883"/>
        <label>2</label>
        <note>4Fe-4S-S-AdoMet</note>
    </ligand>
</feature>
<dbReference type="Proteomes" id="UP000187338">
    <property type="component" value="Unassembled WGS sequence"/>
</dbReference>
<dbReference type="SMART" id="SM00729">
    <property type="entry name" value="Elp3"/>
    <property type="match status" value="1"/>
</dbReference>
<keyword evidence="14" id="KW-1185">Reference proteome</keyword>
<protein>
    <recommendedName>
        <fullName evidence="10">Ribosomal protein uS12 methylthiotransferase RimO</fullName>
        <shortName evidence="10">uS12 MTTase</shortName>
        <shortName evidence="10">uS12 methylthiotransferase</shortName>
        <ecNumber evidence="10">2.8.4.4</ecNumber>
    </recommendedName>
    <alternativeName>
        <fullName evidence="10">Ribosomal protein uS12 (aspartate-C(3))-methylthiotransferase</fullName>
    </alternativeName>
    <alternativeName>
        <fullName evidence="10">Ribosome maturation factor RimO</fullName>
    </alternativeName>
</protein>
<dbReference type="NCBIfam" id="TIGR00089">
    <property type="entry name" value="MiaB/RimO family radical SAM methylthiotransferase"/>
    <property type="match status" value="1"/>
</dbReference>
<evidence type="ECO:0000256" key="7">
    <source>
        <dbReference type="ARBA" id="ARBA00023004"/>
    </source>
</evidence>
<keyword evidence="3 10" id="KW-0963">Cytoplasm</keyword>
<evidence type="ECO:0000256" key="10">
    <source>
        <dbReference type="HAMAP-Rule" id="MF_01865"/>
    </source>
</evidence>
<dbReference type="HAMAP" id="MF_01865">
    <property type="entry name" value="MTTase_RimO"/>
    <property type="match status" value="1"/>
</dbReference>
<dbReference type="PANTHER" id="PTHR43837:SF1">
    <property type="entry name" value="RIBOSOMAL PROTEIN US12 METHYLTHIOTRANSFERASE RIMO"/>
    <property type="match status" value="1"/>
</dbReference>
<dbReference type="InterPro" id="IPR020612">
    <property type="entry name" value="Methylthiotransferase_CS"/>
</dbReference>
<dbReference type="RefSeq" id="WP_075866481.1">
    <property type="nucleotide sequence ID" value="NZ_BDJL01000132.1"/>
</dbReference>
<dbReference type="GO" id="GO:0103039">
    <property type="term" value="F:protein methylthiotransferase activity"/>
    <property type="evidence" value="ECO:0007669"/>
    <property type="project" value="UniProtKB-EC"/>
</dbReference>
<dbReference type="NCBIfam" id="TIGR01125">
    <property type="entry name" value="30S ribosomal protein S12 methylthiotransferase RimO"/>
    <property type="match status" value="1"/>
</dbReference>
<dbReference type="SFLD" id="SFLDG01061">
    <property type="entry name" value="methylthiotransferase"/>
    <property type="match status" value="1"/>
</dbReference>
<dbReference type="Gene3D" id="3.40.50.12160">
    <property type="entry name" value="Methylthiotransferase, N-terminal domain"/>
    <property type="match status" value="1"/>
</dbReference>
<evidence type="ECO:0000256" key="9">
    <source>
        <dbReference type="ARBA" id="ARBA00051425"/>
    </source>
</evidence>
<keyword evidence="8 10" id="KW-0411">Iron-sulfur</keyword>
<feature type="binding site" evidence="10">
    <location>
        <position position="78"/>
    </location>
    <ligand>
        <name>[4Fe-4S] cluster</name>
        <dbReference type="ChEBI" id="CHEBI:49883"/>
        <label>1</label>
    </ligand>
</feature>
<proteinExistence type="inferred from homology"/>
<dbReference type="SFLD" id="SFLDG01082">
    <property type="entry name" value="B12-binding_domain_containing"/>
    <property type="match status" value="1"/>
</dbReference>
<feature type="binding site" evidence="10">
    <location>
        <position position="46"/>
    </location>
    <ligand>
        <name>[4Fe-4S] cluster</name>
        <dbReference type="ChEBI" id="CHEBI:49883"/>
        <label>1</label>
    </ligand>
</feature>
<dbReference type="FunFam" id="3.40.50.12160:FF:000003">
    <property type="entry name" value="CDK5 regulatory subunit-associated protein 1"/>
    <property type="match status" value="1"/>
</dbReference>
<dbReference type="SFLD" id="SFLDF00274">
    <property type="entry name" value="ribosomal_protein_S12_methylth"/>
    <property type="match status" value="1"/>
</dbReference>
<dbReference type="GO" id="GO:0035597">
    <property type="term" value="F:tRNA-2-methylthio-N(6)-dimethylallyladenosine(37) synthase activity"/>
    <property type="evidence" value="ECO:0007669"/>
    <property type="project" value="UniProtKB-EC"/>
</dbReference>
<dbReference type="EC" id="2.8.4.4" evidence="10"/>
<evidence type="ECO:0000259" key="12">
    <source>
        <dbReference type="PROSITE" id="PS51918"/>
    </source>
</evidence>
<keyword evidence="4 10" id="KW-0808">Transferase</keyword>
<dbReference type="GO" id="GO:0051539">
    <property type="term" value="F:4 iron, 4 sulfur cluster binding"/>
    <property type="evidence" value="ECO:0007669"/>
    <property type="project" value="UniProtKB-UniRule"/>
</dbReference>
<feature type="domain" description="MTTase N-terminal" evidence="11">
    <location>
        <begin position="1"/>
        <end position="115"/>
    </location>
</feature>
<evidence type="ECO:0000256" key="3">
    <source>
        <dbReference type="ARBA" id="ARBA00022490"/>
    </source>
</evidence>
<dbReference type="InterPro" id="IPR002792">
    <property type="entry name" value="TRAM_dom"/>
</dbReference>
<keyword evidence="2 10" id="KW-0004">4Fe-4S</keyword>
<keyword evidence="6 10" id="KW-0479">Metal-binding</keyword>
<comment type="catalytic activity">
    <reaction evidence="10">
        <text>L-aspartate(89)-[ribosomal protein uS12]-hydrogen + (sulfur carrier)-SH + AH2 + 2 S-adenosyl-L-methionine = 3-methylsulfanyl-L-aspartate(89)-[ribosomal protein uS12]-hydrogen + (sulfur carrier)-H + 5'-deoxyadenosine + L-methionine + A + S-adenosyl-L-homocysteine + 2 H(+)</text>
        <dbReference type="Rhea" id="RHEA:37087"/>
        <dbReference type="Rhea" id="RHEA-COMP:10460"/>
        <dbReference type="Rhea" id="RHEA-COMP:10461"/>
        <dbReference type="Rhea" id="RHEA-COMP:14737"/>
        <dbReference type="Rhea" id="RHEA-COMP:14739"/>
        <dbReference type="ChEBI" id="CHEBI:13193"/>
        <dbReference type="ChEBI" id="CHEBI:15378"/>
        <dbReference type="ChEBI" id="CHEBI:17319"/>
        <dbReference type="ChEBI" id="CHEBI:17499"/>
        <dbReference type="ChEBI" id="CHEBI:29917"/>
        <dbReference type="ChEBI" id="CHEBI:29961"/>
        <dbReference type="ChEBI" id="CHEBI:57844"/>
        <dbReference type="ChEBI" id="CHEBI:57856"/>
        <dbReference type="ChEBI" id="CHEBI:59789"/>
        <dbReference type="ChEBI" id="CHEBI:64428"/>
        <dbReference type="ChEBI" id="CHEBI:73599"/>
        <dbReference type="EC" id="2.8.4.4"/>
    </reaction>
</comment>
<keyword evidence="13" id="KW-0689">Ribosomal protein</keyword>
<dbReference type="InterPro" id="IPR058240">
    <property type="entry name" value="rSAM_sf"/>
</dbReference>
<accession>A0A1L8D553</accession>
<dbReference type="GO" id="GO:0005840">
    <property type="term" value="C:ribosome"/>
    <property type="evidence" value="ECO:0007669"/>
    <property type="project" value="UniProtKB-KW"/>
</dbReference>
<dbReference type="FunFam" id="3.80.30.20:FF:000001">
    <property type="entry name" value="tRNA-2-methylthio-N(6)-dimethylallyladenosine synthase 2"/>
    <property type="match status" value="1"/>
</dbReference>
<comment type="function">
    <text evidence="1">Catalyzes the methylthiolation of N6-(dimethylallyl)adenosine (i(6)A), leading to the formation of 2-methylthio-N6-(dimethylallyl)adenosine (ms(2)i(6)A) at position 37 in tRNAs that read codons beginning with uridine.</text>
</comment>
<comment type="caution">
    <text evidence="13">The sequence shown here is derived from an EMBL/GenBank/DDBJ whole genome shotgun (WGS) entry which is preliminary data.</text>
</comment>
<evidence type="ECO:0000256" key="4">
    <source>
        <dbReference type="ARBA" id="ARBA00022679"/>
    </source>
</evidence>
<dbReference type="InterPro" id="IPR007197">
    <property type="entry name" value="rSAM"/>
</dbReference>
<comment type="similarity">
    <text evidence="10">Belongs to the methylthiotransferase family. RimO subfamily.</text>
</comment>
<dbReference type="InterPro" id="IPR006638">
    <property type="entry name" value="Elp3/MiaA/NifB-like_rSAM"/>
</dbReference>
<dbReference type="GO" id="GO:0005829">
    <property type="term" value="C:cytosol"/>
    <property type="evidence" value="ECO:0007669"/>
    <property type="project" value="TreeGrafter"/>
</dbReference>
<dbReference type="Gene3D" id="2.40.50.140">
    <property type="entry name" value="Nucleic acid-binding proteins"/>
    <property type="match status" value="1"/>
</dbReference>
<keyword evidence="7 10" id="KW-0408">Iron</keyword>
<evidence type="ECO:0000313" key="13">
    <source>
        <dbReference type="EMBL" id="GAV26315.1"/>
    </source>
</evidence>
<evidence type="ECO:0000259" key="11">
    <source>
        <dbReference type="PROSITE" id="PS51449"/>
    </source>
</evidence>
<dbReference type="PROSITE" id="PS01278">
    <property type="entry name" value="MTTASE_RADICAL"/>
    <property type="match status" value="1"/>
</dbReference>
<evidence type="ECO:0000256" key="5">
    <source>
        <dbReference type="ARBA" id="ARBA00022691"/>
    </source>
</evidence>
<dbReference type="InterPro" id="IPR005839">
    <property type="entry name" value="Methylthiotransferase"/>
</dbReference>
<feature type="binding site" evidence="10">
    <location>
        <position position="154"/>
    </location>
    <ligand>
        <name>[4Fe-4S] cluster</name>
        <dbReference type="ChEBI" id="CHEBI:49883"/>
        <label>2</label>
        <note>4Fe-4S-S-AdoMet</note>
    </ligand>
</feature>
<dbReference type="SUPFAM" id="SSF102114">
    <property type="entry name" value="Radical SAM enzymes"/>
    <property type="match status" value="1"/>
</dbReference>
<dbReference type="GO" id="GO:0046872">
    <property type="term" value="F:metal ion binding"/>
    <property type="evidence" value="ECO:0007669"/>
    <property type="project" value="UniProtKB-KW"/>
</dbReference>
<evidence type="ECO:0000313" key="14">
    <source>
        <dbReference type="Proteomes" id="UP000187338"/>
    </source>
</evidence>
<dbReference type="InterPro" id="IPR023404">
    <property type="entry name" value="rSAM_horseshoe"/>
</dbReference>
<evidence type="ECO:0000256" key="2">
    <source>
        <dbReference type="ARBA" id="ARBA00022485"/>
    </source>
</evidence>
<dbReference type="OrthoDB" id="9805215at2"/>
<evidence type="ECO:0000256" key="1">
    <source>
        <dbReference type="ARBA" id="ARBA00003234"/>
    </source>
</evidence>
<dbReference type="AlphaFoldDB" id="A0A1L8D553"/>
<dbReference type="Pfam" id="PF00919">
    <property type="entry name" value="UPF0004"/>
    <property type="match status" value="1"/>
</dbReference>
<evidence type="ECO:0000256" key="8">
    <source>
        <dbReference type="ARBA" id="ARBA00023014"/>
    </source>
</evidence>
<dbReference type="SFLD" id="SFLDS00029">
    <property type="entry name" value="Radical_SAM"/>
    <property type="match status" value="1"/>
</dbReference>
<dbReference type="InterPro" id="IPR012340">
    <property type="entry name" value="NA-bd_OB-fold"/>
</dbReference>
<dbReference type="Gene3D" id="3.80.30.20">
    <property type="entry name" value="tm_1862 like domain"/>
    <property type="match status" value="1"/>
</dbReference>
<feature type="domain" description="Radical SAM core" evidence="12">
    <location>
        <begin position="136"/>
        <end position="366"/>
    </location>
</feature>
<feature type="binding site" evidence="10">
    <location>
        <position position="157"/>
    </location>
    <ligand>
        <name>[4Fe-4S] cluster</name>
        <dbReference type="ChEBI" id="CHEBI:49883"/>
        <label>2</label>
        <note>4Fe-4S-S-AdoMet</note>
    </ligand>
</feature>
<gene>
    <name evidence="10" type="primary">rimO</name>
    <name evidence="13" type="ORF">ciss_22480</name>
</gene>
<comment type="catalytic activity">
    <reaction evidence="9">
        <text>N(6)-dimethylallyladenosine(37) in tRNA + (sulfur carrier)-SH + AH2 + 2 S-adenosyl-L-methionine = 2-methylsulfanyl-N(6)-dimethylallyladenosine(37) in tRNA + (sulfur carrier)-H + 5'-deoxyadenosine + L-methionine + A + S-adenosyl-L-homocysteine + 2 H(+)</text>
        <dbReference type="Rhea" id="RHEA:37067"/>
        <dbReference type="Rhea" id="RHEA-COMP:10375"/>
        <dbReference type="Rhea" id="RHEA-COMP:10376"/>
        <dbReference type="Rhea" id="RHEA-COMP:14737"/>
        <dbReference type="Rhea" id="RHEA-COMP:14739"/>
        <dbReference type="ChEBI" id="CHEBI:13193"/>
        <dbReference type="ChEBI" id="CHEBI:15378"/>
        <dbReference type="ChEBI" id="CHEBI:17319"/>
        <dbReference type="ChEBI" id="CHEBI:17499"/>
        <dbReference type="ChEBI" id="CHEBI:29917"/>
        <dbReference type="ChEBI" id="CHEBI:57844"/>
        <dbReference type="ChEBI" id="CHEBI:57856"/>
        <dbReference type="ChEBI" id="CHEBI:59789"/>
        <dbReference type="ChEBI" id="CHEBI:64428"/>
        <dbReference type="ChEBI" id="CHEBI:74415"/>
        <dbReference type="ChEBI" id="CHEBI:74417"/>
        <dbReference type="EC" id="2.8.4.3"/>
    </reaction>
</comment>
<dbReference type="InterPro" id="IPR013848">
    <property type="entry name" value="Methylthiotransferase_N"/>
</dbReference>
<dbReference type="InterPro" id="IPR038135">
    <property type="entry name" value="Methylthiotransferase_N_sf"/>
</dbReference>
<reference evidence="14" key="1">
    <citation type="submission" date="2016-12" db="EMBL/GenBank/DDBJ databases">
        <title>Draft Genome Sequences od Carboxydothermus pertinax and islandicus, Hydrogenogenic Carboxydotrophic Bacteria.</title>
        <authorList>
            <person name="Fukuyama Y."/>
            <person name="Ohmae K."/>
            <person name="Yoneda Y."/>
            <person name="Yoshida T."/>
            <person name="Sako Y."/>
        </authorList>
    </citation>
    <scope>NUCLEOTIDE SEQUENCE [LARGE SCALE GENOMIC DNA]</scope>
    <source>
        <strain evidence="14">SET</strain>
    </source>
</reference>
<sequence>MKYFILSLGCTKNQADSEVIMGILESKGYVRSLNPEECDLLIVNTCGFISAAVEESVEEILNLVHLKKPGQKILVAGCLVQREGKELAKHLPEVDLFFTPREINNLDKLLADFGENNKLVLSEPGFLNLEKKPRAKINEVYRYIKIADGCDNRCTYCTIPAIRGKYTSRPLNDILEEIRDTLKQGIKEIILVAQDTTAYGIDLYGEFKLVELLRKIAKIKGNFWVRLMYLYPDKITPELINEIKENPRVIKYVDVPLQHIHPEILKKMGRKGSSEEIISTLEKLRKEIPDITIRTTFIVGFPGETEEQFNYLLDFVKKFKFNRLGAFPYYREKGTPAAKMKDQIPKKVKEQRYEKLMEVQQEISLNLNKGLVGKKIPAIVEKKIRGENLYLGRTYMDAPEIDGIIEIKAEKRLKKGQIINVLITDYDVYDLKGEFIND</sequence>
<dbReference type="PANTHER" id="PTHR43837">
    <property type="entry name" value="RIBOSOMAL PROTEIN S12 METHYLTHIOTRANSFERASE RIMO"/>
    <property type="match status" value="1"/>
</dbReference>
<name>A0A1L8D553_9THEO</name>
<dbReference type="GO" id="GO:0035599">
    <property type="term" value="F:aspartic acid methylthiotransferase activity"/>
    <property type="evidence" value="ECO:0007669"/>
    <property type="project" value="TreeGrafter"/>
</dbReference>
<feature type="binding site" evidence="10">
    <location>
        <position position="10"/>
    </location>
    <ligand>
        <name>[4Fe-4S] cluster</name>
        <dbReference type="ChEBI" id="CHEBI:49883"/>
        <label>1</label>
    </ligand>
</feature>
<organism evidence="13 14">
    <name type="scientific">Carboxydothermus islandicus</name>
    <dbReference type="NCBI Taxonomy" id="661089"/>
    <lineage>
        <taxon>Bacteria</taxon>
        <taxon>Bacillati</taxon>
        <taxon>Bacillota</taxon>
        <taxon>Clostridia</taxon>
        <taxon>Thermoanaerobacterales</taxon>
        <taxon>Thermoanaerobacteraceae</taxon>
        <taxon>Carboxydothermus</taxon>
    </lineage>
</organism>
<keyword evidence="13" id="KW-0687">Ribonucleoprotein</keyword>
<comment type="subcellular location">
    <subcellularLocation>
        <location evidence="10">Cytoplasm</location>
    </subcellularLocation>
</comment>
<dbReference type="PROSITE" id="PS51918">
    <property type="entry name" value="RADICAL_SAM"/>
    <property type="match status" value="1"/>
</dbReference>
<comment type="function">
    <text evidence="10">Catalyzes the methylthiolation of an aspartic acid residue of ribosomal protein uS12.</text>
</comment>
<evidence type="ECO:0000256" key="6">
    <source>
        <dbReference type="ARBA" id="ARBA00022723"/>
    </source>
</evidence>
<dbReference type="CDD" id="cd01335">
    <property type="entry name" value="Radical_SAM"/>
    <property type="match status" value="1"/>
</dbReference>